<dbReference type="Pfam" id="PF03328">
    <property type="entry name" value="HpcH_HpaI"/>
    <property type="match status" value="1"/>
</dbReference>
<name>A0A1H6XVX2_9FLAO</name>
<protein>
    <submittedName>
        <fullName evidence="5">Citrate lyase beta subunit</fullName>
    </submittedName>
</protein>
<keyword evidence="3" id="KW-0460">Magnesium</keyword>
<dbReference type="Proteomes" id="UP000183077">
    <property type="component" value="Unassembled WGS sequence"/>
</dbReference>
<dbReference type="PANTHER" id="PTHR32308">
    <property type="entry name" value="LYASE BETA SUBUNIT, PUTATIVE (AFU_ORTHOLOGUE AFUA_4G13030)-RELATED"/>
    <property type="match status" value="1"/>
</dbReference>
<evidence type="ECO:0000256" key="1">
    <source>
        <dbReference type="ARBA" id="ARBA00001946"/>
    </source>
</evidence>
<keyword evidence="5" id="KW-0456">Lyase</keyword>
<dbReference type="GO" id="GO:0006107">
    <property type="term" value="P:oxaloacetate metabolic process"/>
    <property type="evidence" value="ECO:0007669"/>
    <property type="project" value="TreeGrafter"/>
</dbReference>
<dbReference type="Gene3D" id="3.20.20.60">
    <property type="entry name" value="Phosphoenolpyruvate-binding domains"/>
    <property type="match status" value="1"/>
</dbReference>
<dbReference type="InterPro" id="IPR040442">
    <property type="entry name" value="Pyrv_kinase-like_dom_sf"/>
</dbReference>
<evidence type="ECO:0000256" key="3">
    <source>
        <dbReference type="ARBA" id="ARBA00022842"/>
    </source>
</evidence>
<proteinExistence type="predicted"/>
<dbReference type="SUPFAM" id="SSF51621">
    <property type="entry name" value="Phosphoenolpyruvate/pyruvate domain"/>
    <property type="match status" value="1"/>
</dbReference>
<feature type="domain" description="HpcH/HpaI aldolase/citrate lyase" evidence="4">
    <location>
        <begin position="3"/>
        <end position="212"/>
    </location>
</feature>
<dbReference type="InterPro" id="IPR005000">
    <property type="entry name" value="Aldolase/citrate-lyase_domain"/>
</dbReference>
<dbReference type="PANTHER" id="PTHR32308:SF1">
    <property type="entry name" value="HPCH_HPAI ALDOLASE_CITRATE LYASE DOMAIN-CONTAINING PROTEIN"/>
    <property type="match status" value="1"/>
</dbReference>
<dbReference type="EMBL" id="FNYS01000022">
    <property type="protein sequence ID" value="SEJ29052.1"/>
    <property type="molecule type" value="Genomic_DNA"/>
</dbReference>
<dbReference type="RefSeq" id="WP_074747509.1">
    <property type="nucleotide sequence ID" value="NZ_FNYS01000022.1"/>
</dbReference>
<evidence type="ECO:0000313" key="5">
    <source>
        <dbReference type="EMBL" id="SEJ29052.1"/>
    </source>
</evidence>
<gene>
    <name evidence="5" type="ORF">SAMN04488018_1225</name>
</gene>
<dbReference type="InterPro" id="IPR015813">
    <property type="entry name" value="Pyrv/PenolPyrv_kinase-like_dom"/>
</dbReference>
<sequence length="277" mass="32435">MKSFFFVPGNKLYKVYSVLELGVDELIIDFEDSLLIDQRDDIFKKIETLQSFDRFWYRIPLRNDFNECIDFDFLQRFFDLGVKKIMIPKLISLEEFKEVMFFLKEYDIEIILLVEHPMLYLQLFEVLRINSVDTNKVKGIALGSHDLATFCGFESIESNFYSLRQNILLYCSAFNIEAIDIASMNIANNIEFNKEVLSGVSLGYKAKLVIHPIQVKWLEASKVKEQELLEEARKIVRNIPGGIFSKEINPFVLDGKVIEKPHIENAIKYLKKYENEK</sequence>
<evidence type="ECO:0000256" key="2">
    <source>
        <dbReference type="ARBA" id="ARBA00022723"/>
    </source>
</evidence>
<organism evidence="5 6">
    <name type="scientific">Myroides marinus</name>
    <dbReference type="NCBI Taxonomy" id="703342"/>
    <lineage>
        <taxon>Bacteria</taxon>
        <taxon>Pseudomonadati</taxon>
        <taxon>Bacteroidota</taxon>
        <taxon>Flavobacteriia</taxon>
        <taxon>Flavobacteriales</taxon>
        <taxon>Flavobacteriaceae</taxon>
        <taxon>Myroides</taxon>
    </lineage>
</organism>
<evidence type="ECO:0000313" key="6">
    <source>
        <dbReference type="Proteomes" id="UP000183077"/>
    </source>
</evidence>
<reference evidence="5 6" key="1">
    <citation type="submission" date="2016-10" db="EMBL/GenBank/DDBJ databases">
        <authorList>
            <person name="de Groot N.N."/>
        </authorList>
    </citation>
    <scope>NUCLEOTIDE SEQUENCE [LARGE SCALE GENOMIC DNA]</scope>
    <source>
        <strain evidence="5 6">DSM 23048</strain>
    </source>
</reference>
<accession>A0A1H6XVX2</accession>
<comment type="cofactor">
    <cofactor evidence="1">
        <name>Mg(2+)</name>
        <dbReference type="ChEBI" id="CHEBI:18420"/>
    </cofactor>
</comment>
<evidence type="ECO:0000259" key="4">
    <source>
        <dbReference type="Pfam" id="PF03328"/>
    </source>
</evidence>
<dbReference type="GO" id="GO:0016829">
    <property type="term" value="F:lyase activity"/>
    <property type="evidence" value="ECO:0007669"/>
    <property type="project" value="UniProtKB-KW"/>
</dbReference>
<dbReference type="AlphaFoldDB" id="A0A1H6XVX2"/>
<keyword evidence="2" id="KW-0479">Metal-binding</keyword>
<dbReference type="GO" id="GO:0000287">
    <property type="term" value="F:magnesium ion binding"/>
    <property type="evidence" value="ECO:0007669"/>
    <property type="project" value="TreeGrafter"/>
</dbReference>
<dbReference type="GeneID" id="82258343"/>